<dbReference type="AlphaFoldDB" id="A0ABD0X707"/>
<proteinExistence type="predicted"/>
<dbReference type="PANTHER" id="PTHR11860">
    <property type="entry name" value="POLYMERIC-IMMUNOGLOBULIN RECEPTOR"/>
    <property type="match status" value="1"/>
</dbReference>
<feature type="region of interest" description="Disordered" evidence="4">
    <location>
        <begin position="302"/>
        <end position="327"/>
    </location>
</feature>
<dbReference type="InterPro" id="IPR003599">
    <property type="entry name" value="Ig_sub"/>
</dbReference>
<evidence type="ECO:0000256" key="4">
    <source>
        <dbReference type="SAM" id="MobiDB-lite"/>
    </source>
</evidence>
<accession>A0ABD0X707</accession>
<reference evidence="7 8" key="1">
    <citation type="submission" date="2024-06" db="EMBL/GenBank/DDBJ databases">
        <authorList>
            <person name="Pan Q."/>
            <person name="Wen M."/>
            <person name="Jouanno E."/>
            <person name="Zahm M."/>
            <person name="Klopp C."/>
            <person name="Cabau C."/>
            <person name="Louis A."/>
            <person name="Berthelot C."/>
            <person name="Parey E."/>
            <person name="Roest Crollius H."/>
            <person name="Montfort J."/>
            <person name="Robinson-Rechavi M."/>
            <person name="Bouchez O."/>
            <person name="Lampietro C."/>
            <person name="Lopez Roques C."/>
            <person name="Donnadieu C."/>
            <person name="Postlethwait J."/>
            <person name="Bobe J."/>
            <person name="Verreycken H."/>
            <person name="Guiguen Y."/>
        </authorList>
    </citation>
    <scope>NUCLEOTIDE SEQUENCE [LARGE SCALE GENOMIC DNA]</scope>
    <source>
        <strain evidence="7">Up_M1</strain>
        <tissue evidence="7">Testis</tissue>
    </source>
</reference>
<dbReference type="Gene3D" id="2.60.40.10">
    <property type="entry name" value="Immunoglobulins"/>
    <property type="match status" value="1"/>
</dbReference>
<gene>
    <name evidence="7" type="ORF">UPYG_G00050680</name>
</gene>
<dbReference type="EMBL" id="JAGEUA010000002">
    <property type="protein sequence ID" value="KAL1004798.1"/>
    <property type="molecule type" value="Genomic_DNA"/>
</dbReference>
<evidence type="ECO:0000256" key="1">
    <source>
        <dbReference type="ARBA" id="ARBA00004370"/>
    </source>
</evidence>
<dbReference type="SMART" id="SM00409">
    <property type="entry name" value="IG"/>
    <property type="match status" value="1"/>
</dbReference>
<sequence length="327" mass="36134">MIECEKERVEINMKKVFITTVYIMLALCSVESQDVTGVVGGKVDIKCSHILASNNIKYFCKGTCNDEDILIQTGDIENNMVKEKYSISDLRDGSFTVTIKDLETSDSGTYWCGVERYVKNTYKMVYLTVTTGSPTPPQITSISLRPPITVSRTTLSRLLPPVVSETPLTTTTTTTTKKTAAPTNKTTPEPTIGVMMYTGAALGLLICLLLLFLLIFLRQGNRAKIPADSADKRLSSNPIYSTNQLLDTHDINMDEATTTIQLQDHIYSNIVYSREATDSVNYSTVNVLRDPSSLHYSSASFSKDSHVSKHPDTDPVTYSTIKPNNAL</sequence>
<keyword evidence="2 5" id="KW-0812">Transmembrane</keyword>
<dbReference type="Proteomes" id="UP001557470">
    <property type="component" value="Unassembled WGS sequence"/>
</dbReference>
<dbReference type="InterPro" id="IPR036179">
    <property type="entry name" value="Ig-like_dom_sf"/>
</dbReference>
<dbReference type="InterPro" id="IPR013106">
    <property type="entry name" value="Ig_V-set"/>
</dbReference>
<name>A0ABD0X707_UMBPY</name>
<feature type="compositionally biased region" description="Basic and acidic residues" evidence="4">
    <location>
        <begin position="303"/>
        <end position="313"/>
    </location>
</feature>
<protein>
    <recommendedName>
        <fullName evidence="6">Immunoglobulin domain-containing protein</fullName>
    </recommendedName>
</protein>
<keyword evidence="5" id="KW-1133">Transmembrane helix</keyword>
<evidence type="ECO:0000256" key="2">
    <source>
        <dbReference type="ARBA" id="ARBA00022692"/>
    </source>
</evidence>
<dbReference type="InterPro" id="IPR013783">
    <property type="entry name" value="Ig-like_fold"/>
</dbReference>
<dbReference type="Pfam" id="PF07686">
    <property type="entry name" value="V-set"/>
    <property type="match status" value="1"/>
</dbReference>
<feature type="domain" description="Immunoglobulin" evidence="6">
    <location>
        <begin position="32"/>
        <end position="130"/>
    </location>
</feature>
<evidence type="ECO:0000259" key="6">
    <source>
        <dbReference type="SMART" id="SM00409"/>
    </source>
</evidence>
<comment type="caution">
    <text evidence="7">The sequence shown here is derived from an EMBL/GenBank/DDBJ whole genome shotgun (WGS) entry which is preliminary data.</text>
</comment>
<dbReference type="SUPFAM" id="SSF48726">
    <property type="entry name" value="Immunoglobulin"/>
    <property type="match status" value="1"/>
</dbReference>
<feature type="transmembrane region" description="Helical" evidence="5">
    <location>
        <begin position="194"/>
        <end position="217"/>
    </location>
</feature>
<dbReference type="PANTHER" id="PTHR11860:SF87">
    <property type="entry name" value="CMRF35-LIKE MOLECULE 8"/>
    <property type="match status" value="1"/>
</dbReference>
<evidence type="ECO:0000313" key="8">
    <source>
        <dbReference type="Proteomes" id="UP001557470"/>
    </source>
</evidence>
<evidence type="ECO:0000256" key="3">
    <source>
        <dbReference type="ARBA" id="ARBA00023136"/>
    </source>
</evidence>
<keyword evidence="3 5" id="KW-0472">Membrane</keyword>
<evidence type="ECO:0000313" key="7">
    <source>
        <dbReference type="EMBL" id="KAL1004798.1"/>
    </source>
</evidence>
<dbReference type="InterPro" id="IPR050671">
    <property type="entry name" value="CD300_family_receptors"/>
</dbReference>
<feature type="compositionally biased region" description="Polar residues" evidence="4">
    <location>
        <begin position="316"/>
        <end position="327"/>
    </location>
</feature>
<comment type="subcellular location">
    <subcellularLocation>
        <location evidence="1">Membrane</location>
    </subcellularLocation>
</comment>
<dbReference type="GO" id="GO:0016020">
    <property type="term" value="C:membrane"/>
    <property type="evidence" value="ECO:0007669"/>
    <property type="project" value="UniProtKB-SubCell"/>
</dbReference>
<evidence type="ECO:0000256" key="5">
    <source>
        <dbReference type="SAM" id="Phobius"/>
    </source>
</evidence>
<keyword evidence="8" id="KW-1185">Reference proteome</keyword>
<organism evidence="7 8">
    <name type="scientific">Umbra pygmaea</name>
    <name type="common">Eastern mudminnow</name>
    <dbReference type="NCBI Taxonomy" id="75934"/>
    <lineage>
        <taxon>Eukaryota</taxon>
        <taxon>Metazoa</taxon>
        <taxon>Chordata</taxon>
        <taxon>Craniata</taxon>
        <taxon>Vertebrata</taxon>
        <taxon>Euteleostomi</taxon>
        <taxon>Actinopterygii</taxon>
        <taxon>Neopterygii</taxon>
        <taxon>Teleostei</taxon>
        <taxon>Protacanthopterygii</taxon>
        <taxon>Esociformes</taxon>
        <taxon>Umbridae</taxon>
        <taxon>Umbra</taxon>
    </lineage>
</organism>